<evidence type="ECO:0000256" key="1">
    <source>
        <dbReference type="ARBA" id="ARBA00023015"/>
    </source>
</evidence>
<dbReference type="Proteomes" id="UP000532440">
    <property type="component" value="Unassembled WGS sequence"/>
</dbReference>
<comment type="caution">
    <text evidence="5">The sequence shown here is derived from an EMBL/GenBank/DDBJ whole genome shotgun (WGS) entry which is preliminary data.</text>
</comment>
<sequence length="168" mass="18430">MNRSPTPAAPAPVFYTAQTYRVGDTIGALIRQLRLSMTRCIDAEMARHGLTDAQWGPLFLISVGRARTAAALAQEMEVGPGAMTRTLDRLERKGLLLRHRSEEDRRLVLLELTAEGERAAARVPAVLSAVYNAHLDGFSEDEFSALKSMLARMVDNGGRLHAPRNHPG</sequence>
<organism evidence="5 6">
    <name type="scientific">Quisquiliibacterium transsilvanicum</name>
    <dbReference type="NCBI Taxonomy" id="1549638"/>
    <lineage>
        <taxon>Bacteria</taxon>
        <taxon>Pseudomonadati</taxon>
        <taxon>Pseudomonadota</taxon>
        <taxon>Betaproteobacteria</taxon>
        <taxon>Burkholderiales</taxon>
        <taxon>Burkholderiaceae</taxon>
        <taxon>Quisquiliibacterium</taxon>
    </lineage>
</organism>
<dbReference type="InterPro" id="IPR036388">
    <property type="entry name" value="WH-like_DNA-bd_sf"/>
</dbReference>
<dbReference type="PANTHER" id="PTHR33164:SF64">
    <property type="entry name" value="TRANSCRIPTIONAL REGULATOR SLYA"/>
    <property type="match status" value="1"/>
</dbReference>
<keyword evidence="3" id="KW-0804">Transcription</keyword>
<dbReference type="InterPro" id="IPR000835">
    <property type="entry name" value="HTH_MarR-typ"/>
</dbReference>
<feature type="domain" description="HTH marR-type" evidence="4">
    <location>
        <begin position="19"/>
        <end position="155"/>
    </location>
</feature>
<evidence type="ECO:0000313" key="5">
    <source>
        <dbReference type="EMBL" id="MBB5272959.1"/>
    </source>
</evidence>
<dbReference type="SMART" id="SM00347">
    <property type="entry name" value="HTH_MARR"/>
    <property type="match status" value="1"/>
</dbReference>
<evidence type="ECO:0000313" key="6">
    <source>
        <dbReference type="Proteomes" id="UP000532440"/>
    </source>
</evidence>
<dbReference type="PRINTS" id="PR00598">
    <property type="entry name" value="HTHMARR"/>
</dbReference>
<keyword evidence="1" id="KW-0805">Transcription regulation</keyword>
<gene>
    <name evidence="5" type="ORF">HNQ70_002982</name>
</gene>
<dbReference type="AlphaFoldDB" id="A0A7W8HIZ1"/>
<dbReference type="InterPro" id="IPR039422">
    <property type="entry name" value="MarR/SlyA-like"/>
</dbReference>
<proteinExistence type="predicted"/>
<protein>
    <submittedName>
        <fullName evidence="5">DNA-binding MarR family transcriptional regulator</fullName>
    </submittedName>
</protein>
<evidence type="ECO:0000256" key="3">
    <source>
        <dbReference type="ARBA" id="ARBA00023163"/>
    </source>
</evidence>
<keyword evidence="6" id="KW-1185">Reference proteome</keyword>
<name>A0A7W8HIZ1_9BURK</name>
<dbReference type="GO" id="GO:0003700">
    <property type="term" value="F:DNA-binding transcription factor activity"/>
    <property type="evidence" value="ECO:0007669"/>
    <property type="project" value="InterPro"/>
</dbReference>
<dbReference type="Pfam" id="PF01047">
    <property type="entry name" value="MarR"/>
    <property type="match status" value="1"/>
</dbReference>
<dbReference type="EMBL" id="JACHGB010000005">
    <property type="protein sequence ID" value="MBB5272959.1"/>
    <property type="molecule type" value="Genomic_DNA"/>
</dbReference>
<dbReference type="PROSITE" id="PS01117">
    <property type="entry name" value="HTH_MARR_1"/>
    <property type="match status" value="1"/>
</dbReference>
<dbReference type="InterPro" id="IPR036390">
    <property type="entry name" value="WH_DNA-bd_sf"/>
</dbReference>
<dbReference type="GO" id="GO:0003677">
    <property type="term" value="F:DNA binding"/>
    <property type="evidence" value="ECO:0007669"/>
    <property type="project" value="UniProtKB-KW"/>
</dbReference>
<dbReference type="InterPro" id="IPR023187">
    <property type="entry name" value="Tscrpt_reg_MarR-type_CS"/>
</dbReference>
<dbReference type="PROSITE" id="PS50995">
    <property type="entry name" value="HTH_MARR_2"/>
    <property type="match status" value="1"/>
</dbReference>
<keyword evidence="2 5" id="KW-0238">DNA-binding</keyword>
<evidence type="ECO:0000259" key="4">
    <source>
        <dbReference type="PROSITE" id="PS50995"/>
    </source>
</evidence>
<accession>A0A7W8HIZ1</accession>
<evidence type="ECO:0000256" key="2">
    <source>
        <dbReference type="ARBA" id="ARBA00023125"/>
    </source>
</evidence>
<dbReference type="GO" id="GO:0006950">
    <property type="term" value="P:response to stress"/>
    <property type="evidence" value="ECO:0007669"/>
    <property type="project" value="TreeGrafter"/>
</dbReference>
<reference evidence="5 6" key="1">
    <citation type="submission" date="2020-08" db="EMBL/GenBank/DDBJ databases">
        <title>Genomic Encyclopedia of Type Strains, Phase IV (KMG-IV): sequencing the most valuable type-strain genomes for metagenomic binning, comparative biology and taxonomic classification.</title>
        <authorList>
            <person name="Goeker M."/>
        </authorList>
    </citation>
    <scope>NUCLEOTIDE SEQUENCE [LARGE SCALE GENOMIC DNA]</scope>
    <source>
        <strain evidence="5 6">DSM 29781</strain>
    </source>
</reference>
<dbReference type="RefSeq" id="WP_183969013.1">
    <property type="nucleotide sequence ID" value="NZ_BAABEW010000024.1"/>
</dbReference>
<dbReference type="PANTHER" id="PTHR33164">
    <property type="entry name" value="TRANSCRIPTIONAL REGULATOR, MARR FAMILY"/>
    <property type="match status" value="1"/>
</dbReference>
<dbReference type="Gene3D" id="1.10.10.10">
    <property type="entry name" value="Winged helix-like DNA-binding domain superfamily/Winged helix DNA-binding domain"/>
    <property type="match status" value="1"/>
</dbReference>
<dbReference type="SUPFAM" id="SSF46785">
    <property type="entry name" value="Winged helix' DNA-binding domain"/>
    <property type="match status" value="1"/>
</dbReference>